<accession>Q01691</accession>
<sequence length="126" mass="14098">MYNMHIYIQNFNVYRKMINYCTLILSLLNPFKVLQTPFLSYNSSPTSLIAMVPPQGGFISKQATNKVNPPGCSINSSTTTKPDGSVETRETLTCTKVIIQKPSGECIKQSISEELKRFILAFLKAD</sequence>
<protein>
    <submittedName>
        <fullName evidence="1">G.lemaneiformis plasmid GL3.5 DNA starting at EcoRI(site 0)</fullName>
    </submittedName>
</protein>
<reference evidence="1" key="1">
    <citation type="journal article" date="1990" name="Curr. Genet.">
        <title>Red algal plasmids.</title>
        <authorList>
            <person name="Goff L.J."/>
            <person name="Coleman A.W."/>
        </authorList>
    </citation>
    <scope>NUCLEOTIDE SEQUENCE</scope>
</reference>
<evidence type="ECO:0000313" key="1">
    <source>
        <dbReference type="EMBL" id="CAA39823.1"/>
    </source>
</evidence>
<organism evidence="1">
    <name type="scientific">Gracilariopsis lemaneiformis</name>
    <name type="common">Red alga</name>
    <name type="synonym">Gracilaria lemaneiformis</name>
    <dbReference type="NCBI Taxonomy" id="2782"/>
    <lineage>
        <taxon>Eukaryota</taxon>
        <taxon>Rhodophyta</taxon>
        <taxon>Florideophyceae</taxon>
        <taxon>Rhodymeniophycidae</taxon>
        <taxon>Gracilariales</taxon>
        <taxon>Gracilariaceae</taxon>
        <taxon>Gracilariopsis</taxon>
    </lineage>
</organism>
<proteinExistence type="predicted"/>
<dbReference type="PIR" id="S14131">
    <property type="entry name" value="S14131"/>
</dbReference>
<name>Q01691_GRALE</name>
<dbReference type="EMBL" id="X56441">
    <property type="protein sequence ID" value="CAA39823.1"/>
    <property type="molecule type" value="Genomic_DNA"/>
</dbReference>
<dbReference type="AlphaFoldDB" id="Q01691"/>